<feature type="compositionally biased region" description="Basic and acidic residues" evidence="1">
    <location>
        <begin position="233"/>
        <end position="249"/>
    </location>
</feature>
<feature type="compositionally biased region" description="Basic and acidic residues" evidence="1">
    <location>
        <begin position="119"/>
        <end position="187"/>
    </location>
</feature>
<feature type="region of interest" description="Disordered" evidence="1">
    <location>
        <begin position="1"/>
        <end position="285"/>
    </location>
</feature>
<accession>A0AAD7MES5</accession>
<keyword evidence="3" id="KW-1185">Reference proteome</keyword>
<dbReference type="EMBL" id="JARKIB010000342">
    <property type="protein sequence ID" value="KAJ7713478.1"/>
    <property type="molecule type" value="Genomic_DNA"/>
</dbReference>
<organism evidence="2 3">
    <name type="scientific">Mycena metata</name>
    <dbReference type="NCBI Taxonomy" id="1033252"/>
    <lineage>
        <taxon>Eukaryota</taxon>
        <taxon>Fungi</taxon>
        <taxon>Dikarya</taxon>
        <taxon>Basidiomycota</taxon>
        <taxon>Agaricomycotina</taxon>
        <taxon>Agaricomycetes</taxon>
        <taxon>Agaricomycetidae</taxon>
        <taxon>Agaricales</taxon>
        <taxon>Marasmiineae</taxon>
        <taxon>Mycenaceae</taxon>
        <taxon>Mycena</taxon>
    </lineage>
</organism>
<name>A0AAD7MES5_9AGAR</name>
<feature type="compositionally biased region" description="Polar residues" evidence="1">
    <location>
        <begin position="262"/>
        <end position="273"/>
    </location>
</feature>
<feature type="compositionally biased region" description="Low complexity" evidence="1">
    <location>
        <begin position="80"/>
        <end position="93"/>
    </location>
</feature>
<feature type="compositionally biased region" description="Basic residues" evidence="1">
    <location>
        <begin position="250"/>
        <end position="260"/>
    </location>
</feature>
<reference evidence="2" key="1">
    <citation type="submission" date="2023-03" db="EMBL/GenBank/DDBJ databases">
        <title>Massive genome expansion in bonnet fungi (Mycena s.s.) driven by repeated elements and novel gene families across ecological guilds.</title>
        <authorList>
            <consortium name="Lawrence Berkeley National Laboratory"/>
            <person name="Harder C.B."/>
            <person name="Miyauchi S."/>
            <person name="Viragh M."/>
            <person name="Kuo A."/>
            <person name="Thoen E."/>
            <person name="Andreopoulos B."/>
            <person name="Lu D."/>
            <person name="Skrede I."/>
            <person name="Drula E."/>
            <person name="Henrissat B."/>
            <person name="Morin E."/>
            <person name="Kohler A."/>
            <person name="Barry K."/>
            <person name="LaButti K."/>
            <person name="Morin E."/>
            <person name="Salamov A."/>
            <person name="Lipzen A."/>
            <person name="Mereny Z."/>
            <person name="Hegedus B."/>
            <person name="Baldrian P."/>
            <person name="Stursova M."/>
            <person name="Weitz H."/>
            <person name="Taylor A."/>
            <person name="Grigoriev I.V."/>
            <person name="Nagy L.G."/>
            <person name="Martin F."/>
            <person name="Kauserud H."/>
        </authorList>
    </citation>
    <scope>NUCLEOTIDE SEQUENCE</scope>
    <source>
        <strain evidence="2">CBHHK182m</strain>
    </source>
</reference>
<evidence type="ECO:0000313" key="2">
    <source>
        <dbReference type="EMBL" id="KAJ7713478.1"/>
    </source>
</evidence>
<sequence length="285" mass="31329">MRSTSAVVEEKSRAGGTKHINPAVVPHSSRHDKTPYEPCSSSTPTPTRRHPAPVLTRHSDAPKCAPFLPTNPQKPPSSPTPTSHLPLHTPTSPKKIAEPLTRQPPHTPPLGNGVSHARKQPDHERVVRVGDEEAEAREAREEVDVDGDGRLGDGIKDKRAIEEGRWKKGRADARDATQDGSAKEPRPGKRSRTGATLRAVQLNKNARRDEQMRPPTIFLKTAQKKGVQGQGGRHAECDAGERRPRDARARGRTKRRKGKQHCVTNTLSTSYNGVRTRDGSRRDNG</sequence>
<gene>
    <name evidence="2" type="ORF">B0H16DRAFT_1702434</name>
</gene>
<proteinExistence type="predicted"/>
<evidence type="ECO:0000313" key="3">
    <source>
        <dbReference type="Proteomes" id="UP001215598"/>
    </source>
</evidence>
<dbReference type="AlphaFoldDB" id="A0AAD7MES5"/>
<evidence type="ECO:0000256" key="1">
    <source>
        <dbReference type="SAM" id="MobiDB-lite"/>
    </source>
</evidence>
<dbReference type="Proteomes" id="UP001215598">
    <property type="component" value="Unassembled WGS sequence"/>
</dbReference>
<feature type="compositionally biased region" description="Basic and acidic residues" evidence="1">
    <location>
        <begin position="275"/>
        <end position="285"/>
    </location>
</feature>
<protein>
    <submittedName>
        <fullName evidence="2">Uncharacterized protein</fullName>
    </submittedName>
</protein>
<comment type="caution">
    <text evidence="2">The sequence shown here is derived from an EMBL/GenBank/DDBJ whole genome shotgun (WGS) entry which is preliminary data.</text>
</comment>